<feature type="chain" id="PRO_5022778101" evidence="1">
    <location>
        <begin position="16"/>
        <end position="108"/>
    </location>
</feature>
<dbReference type="Proteomes" id="UP000313359">
    <property type="component" value="Unassembled WGS sequence"/>
</dbReference>
<dbReference type="EMBL" id="ML122268">
    <property type="protein sequence ID" value="RPD59926.1"/>
    <property type="molecule type" value="Genomic_DNA"/>
</dbReference>
<gene>
    <name evidence="2" type="ORF">L227DRAFT_593704</name>
</gene>
<evidence type="ECO:0000256" key="1">
    <source>
        <dbReference type="SAM" id="SignalP"/>
    </source>
</evidence>
<dbReference type="OrthoDB" id="2751773at2759"/>
<accession>A0A5C2SF15</accession>
<dbReference type="AlphaFoldDB" id="A0A5C2SF15"/>
<proteinExistence type="predicted"/>
<evidence type="ECO:0000313" key="3">
    <source>
        <dbReference type="Proteomes" id="UP000313359"/>
    </source>
</evidence>
<evidence type="ECO:0000313" key="2">
    <source>
        <dbReference type="EMBL" id="RPD59926.1"/>
    </source>
</evidence>
<organism evidence="2 3">
    <name type="scientific">Lentinus tigrinus ALCF2SS1-6</name>
    <dbReference type="NCBI Taxonomy" id="1328759"/>
    <lineage>
        <taxon>Eukaryota</taxon>
        <taxon>Fungi</taxon>
        <taxon>Dikarya</taxon>
        <taxon>Basidiomycota</taxon>
        <taxon>Agaricomycotina</taxon>
        <taxon>Agaricomycetes</taxon>
        <taxon>Polyporales</taxon>
        <taxon>Polyporaceae</taxon>
        <taxon>Lentinus</taxon>
    </lineage>
</organism>
<reference evidence="2" key="1">
    <citation type="journal article" date="2018" name="Genome Biol. Evol.">
        <title>Genomics and development of Lentinus tigrinus, a white-rot wood-decaying mushroom with dimorphic fruiting bodies.</title>
        <authorList>
            <person name="Wu B."/>
            <person name="Xu Z."/>
            <person name="Knudson A."/>
            <person name="Carlson A."/>
            <person name="Chen N."/>
            <person name="Kovaka S."/>
            <person name="LaButti K."/>
            <person name="Lipzen A."/>
            <person name="Pennachio C."/>
            <person name="Riley R."/>
            <person name="Schakwitz W."/>
            <person name="Umezawa K."/>
            <person name="Ohm R.A."/>
            <person name="Grigoriev I.V."/>
            <person name="Nagy L.G."/>
            <person name="Gibbons J."/>
            <person name="Hibbett D."/>
        </authorList>
    </citation>
    <scope>NUCLEOTIDE SEQUENCE [LARGE SCALE GENOMIC DNA]</scope>
    <source>
        <strain evidence="2">ALCF2SS1-6</strain>
    </source>
</reference>
<sequence>MLALLCQLGAAGVLGTHDRKDVFDPPVLYPHAGTVWYKGQRHNVTWDVSDPPPYIINPVGRIFLRKGELILETNFDIMLGRIQVTVPWVLPDHDYSLILLYGDSGNFG</sequence>
<name>A0A5C2SF15_9APHY</name>
<keyword evidence="1" id="KW-0732">Signal</keyword>
<feature type="signal peptide" evidence="1">
    <location>
        <begin position="1"/>
        <end position="15"/>
    </location>
</feature>
<protein>
    <submittedName>
        <fullName evidence="2">Uncharacterized protein</fullName>
    </submittedName>
</protein>
<keyword evidence="3" id="KW-1185">Reference proteome</keyword>